<accession>A0ABS4SWK4</accession>
<dbReference type="InterPro" id="IPR010266">
    <property type="entry name" value="NnrS"/>
</dbReference>
<dbReference type="EMBL" id="JAGINP010000037">
    <property type="protein sequence ID" value="MBP2296942.1"/>
    <property type="molecule type" value="Genomic_DNA"/>
</dbReference>
<feature type="transmembrane region" description="Helical" evidence="1">
    <location>
        <begin position="70"/>
        <end position="87"/>
    </location>
</feature>
<feature type="transmembrane region" description="Helical" evidence="1">
    <location>
        <begin position="120"/>
        <end position="141"/>
    </location>
</feature>
<evidence type="ECO:0000313" key="3">
    <source>
        <dbReference type="Proteomes" id="UP000781958"/>
    </source>
</evidence>
<feature type="transmembrane region" description="Helical" evidence="1">
    <location>
        <begin position="30"/>
        <end position="50"/>
    </location>
</feature>
<keyword evidence="3" id="KW-1185">Reference proteome</keyword>
<feature type="transmembrane region" description="Helical" evidence="1">
    <location>
        <begin position="379"/>
        <end position="398"/>
    </location>
</feature>
<feature type="transmembrane region" description="Helical" evidence="1">
    <location>
        <begin position="341"/>
        <end position="359"/>
    </location>
</feature>
<feature type="transmembrane region" description="Helical" evidence="1">
    <location>
        <begin position="279"/>
        <end position="298"/>
    </location>
</feature>
<comment type="caution">
    <text evidence="2">The sequence shown here is derived from an EMBL/GenBank/DDBJ whole genome shotgun (WGS) entry which is preliminary data.</text>
</comment>
<feature type="transmembrane region" description="Helical" evidence="1">
    <location>
        <begin position="153"/>
        <end position="174"/>
    </location>
</feature>
<keyword evidence="1" id="KW-1133">Transmembrane helix</keyword>
<protein>
    <submittedName>
        <fullName evidence="2">Uncharacterized protein involved in response to NO</fullName>
    </submittedName>
</protein>
<keyword evidence="1" id="KW-0472">Membrane</keyword>
<sequence>MLNSANSQSVAGAADRRPTPLIFAYGFRPFFLLSGAAAAALLAGWIAILVTGTWPDTPVGASAWHAHEMLFGFVAAAIAGFLLTAVPSWTGTKALSGTPLALLVGLWLAGRVAVLPFTGLALPVAAAIDLAFYPALGVALARPLVAAGKLRNTAFLALLALLTLANLGFHLDWMGVVEDGVVHGESLAIGVVLMMIAVIGGRIVPAFTRNALAARGRRVPADPLPWLEKATLLSTLLMIPADLALPESLVAGLLALVAAAAHATRLARWQPLKTLDQPILWVLHLGYAWVPVALALKAGHALGGFVPESAWLHAMTAGAFSTMIVAVMTRASLGHTGRALVVSRPTVAAYVLLTAAALLRVLAPELPGQLHWNALQGAGMAWIAAFALYLVAYAPILLGPRADGRPG</sequence>
<dbReference type="Pfam" id="PF05940">
    <property type="entry name" value="NnrS"/>
    <property type="match status" value="1"/>
</dbReference>
<proteinExistence type="predicted"/>
<reference evidence="2 3" key="1">
    <citation type="submission" date="2021-03" db="EMBL/GenBank/DDBJ databases">
        <title>Genomic Encyclopedia of Type Strains, Phase III (KMG-III): the genomes of soil and plant-associated and newly described type strains.</title>
        <authorList>
            <person name="Whitman W."/>
        </authorList>
    </citation>
    <scope>NUCLEOTIDE SEQUENCE [LARGE SCALE GENOMIC DNA]</scope>
    <source>
        <strain evidence="2 3">IMMIB AFH-6</strain>
    </source>
</reference>
<feature type="transmembrane region" description="Helical" evidence="1">
    <location>
        <begin position="94"/>
        <end position="114"/>
    </location>
</feature>
<dbReference type="Proteomes" id="UP000781958">
    <property type="component" value="Unassembled WGS sequence"/>
</dbReference>
<feature type="transmembrane region" description="Helical" evidence="1">
    <location>
        <begin position="310"/>
        <end position="329"/>
    </location>
</feature>
<dbReference type="RefSeq" id="WP_209772837.1">
    <property type="nucleotide sequence ID" value="NZ_JAGINP010000037.1"/>
</dbReference>
<keyword evidence="1" id="KW-0812">Transmembrane</keyword>
<organism evidence="2 3">
    <name type="scientific">Azospirillum rugosum</name>
    <dbReference type="NCBI Taxonomy" id="416170"/>
    <lineage>
        <taxon>Bacteria</taxon>
        <taxon>Pseudomonadati</taxon>
        <taxon>Pseudomonadota</taxon>
        <taxon>Alphaproteobacteria</taxon>
        <taxon>Rhodospirillales</taxon>
        <taxon>Azospirillaceae</taxon>
        <taxon>Azospirillum</taxon>
    </lineage>
</organism>
<evidence type="ECO:0000313" key="2">
    <source>
        <dbReference type="EMBL" id="MBP2296942.1"/>
    </source>
</evidence>
<feature type="transmembrane region" description="Helical" evidence="1">
    <location>
        <begin position="186"/>
        <end position="205"/>
    </location>
</feature>
<gene>
    <name evidence="2" type="ORF">J2851_006761</name>
</gene>
<name>A0ABS4SWK4_9PROT</name>
<evidence type="ECO:0000256" key="1">
    <source>
        <dbReference type="SAM" id="Phobius"/>
    </source>
</evidence>